<dbReference type="EMBL" id="NEXC01000040">
    <property type="protein sequence ID" value="PSN83021.1"/>
    <property type="molecule type" value="Genomic_DNA"/>
</dbReference>
<sequence>MREIKVGEYLRKKRILDLIKLSNGWYLVKTENNKSERDFKVKVIFQTTPRIRTLTPKHAHFAIDFFGKLCANKEKAMKVLEAIVEVWRGNSVQEILTKYEGFAYQLPGYSLEYILYSLKWIFEQEDVNFAGRPKDKQNQINETLQKCRIESPPNRAGSELVISLFCNIASGMHPVDAFLRANLDVFPVKKARGAV</sequence>
<accession>A0A2R6A9C8</accession>
<dbReference type="AlphaFoldDB" id="A0A2R6A9C8"/>
<proteinExistence type="predicted"/>
<gene>
    <name evidence="1" type="ORF">B9Q01_06145</name>
</gene>
<dbReference type="Proteomes" id="UP000240880">
    <property type="component" value="Unassembled WGS sequence"/>
</dbReference>
<reference evidence="1 2" key="1">
    <citation type="submission" date="2017-04" db="EMBL/GenBank/DDBJ databases">
        <title>Novel microbial lineages endemic to geothermal iron-oxide mats fill important gaps in the evolutionary history of Archaea.</title>
        <authorList>
            <person name="Jay Z.J."/>
            <person name="Beam J.P."/>
            <person name="Dlakic M."/>
            <person name="Rusch D.B."/>
            <person name="Kozubal M.A."/>
            <person name="Inskeep W.P."/>
        </authorList>
    </citation>
    <scope>NUCLEOTIDE SEQUENCE [LARGE SCALE GENOMIC DNA]</scope>
    <source>
        <strain evidence="1">OSP_D</strain>
    </source>
</reference>
<evidence type="ECO:0000313" key="2">
    <source>
        <dbReference type="Proteomes" id="UP000240880"/>
    </source>
</evidence>
<organism evidence="1 2">
    <name type="scientific">Candidatus Marsarchaeota G1 archaeon OSP_D</name>
    <dbReference type="NCBI Taxonomy" id="1978155"/>
    <lineage>
        <taxon>Archaea</taxon>
        <taxon>Candidatus Marsarchaeota</taxon>
        <taxon>Candidatus Marsarchaeota group 1</taxon>
    </lineage>
</organism>
<name>A0A2R6A9C8_9ARCH</name>
<protein>
    <submittedName>
        <fullName evidence="1">Uncharacterized protein</fullName>
    </submittedName>
</protein>
<comment type="caution">
    <text evidence="1">The sequence shown here is derived from an EMBL/GenBank/DDBJ whole genome shotgun (WGS) entry which is preliminary data.</text>
</comment>
<evidence type="ECO:0000313" key="1">
    <source>
        <dbReference type="EMBL" id="PSN83021.1"/>
    </source>
</evidence>